<dbReference type="AlphaFoldDB" id="A0A7V4E381"/>
<comment type="caution">
    <text evidence="2">The sequence shown here is derived from an EMBL/GenBank/DDBJ whole genome shotgun (WGS) entry which is preliminary data.</text>
</comment>
<evidence type="ECO:0000259" key="1">
    <source>
        <dbReference type="Pfam" id="PF00932"/>
    </source>
</evidence>
<accession>A0A7V4E381</accession>
<evidence type="ECO:0000313" key="2">
    <source>
        <dbReference type="EMBL" id="HGK63809.1"/>
    </source>
</evidence>
<gene>
    <name evidence="2" type="ORF">ENU74_04370</name>
</gene>
<protein>
    <submittedName>
        <fullName evidence="2">Lamin tail domain-containing protein</fullName>
    </submittedName>
</protein>
<proteinExistence type="predicted"/>
<sequence length="402" mass="46856">MFFILILLQSKLVITEVMANPKGKTGRFYPEDRNEFVEVFNASNETIDIGAYKITDFDATDSIVPFKDTTILIKYPTLKINTAKIPPKSYCLILDPEYTSDSAIGGEVQPYFFPESLIVVTINNTTIGDELQQNDPLMLFSLTDTSTFGTPFDENDTFPQSIKDGYSYERISFTAEDKKENWFPSLCEYGTPGRDNSIFYLADPFIANFSWENIDKSNRLGIFKIIIGNNGSVNSETLFLKIFQNNRYKKEIFLEKLLPKKESLLSFILDSLDFGYNKIEIKLLAKNDFDTTNNYQFLELFLFKENERFLIVPQVFCRHLNNNIRFEFSLPEKGDWELVIFDLKGKLIKKFKEQVVKKEFFIIWDISKENLKNGLYLAKLRYKYNNQIFEEKKGFLITYGRD</sequence>
<dbReference type="EMBL" id="DTDR01000113">
    <property type="protein sequence ID" value="HGK63809.1"/>
    <property type="molecule type" value="Genomic_DNA"/>
</dbReference>
<dbReference type="InterPro" id="IPR001322">
    <property type="entry name" value="Lamin_tail_dom"/>
</dbReference>
<feature type="domain" description="LTD" evidence="1">
    <location>
        <begin position="10"/>
        <end position="97"/>
    </location>
</feature>
<organism evidence="2">
    <name type="scientific">candidate division WOR-3 bacterium</name>
    <dbReference type="NCBI Taxonomy" id="2052148"/>
    <lineage>
        <taxon>Bacteria</taxon>
        <taxon>Bacteria division WOR-3</taxon>
    </lineage>
</organism>
<dbReference type="Pfam" id="PF00932">
    <property type="entry name" value="LTD"/>
    <property type="match status" value="1"/>
</dbReference>
<name>A0A7V4E381_UNCW3</name>
<reference evidence="2" key="1">
    <citation type="journal article" date="2020" name="mSystems">
        <title>Genome- and Community-Level Interaction Insights into Carbon Utilization and Element Cycling Functions of Hydrothermarchaeota in Hydrothermal Sediment.</title>
        <authorList>
            <person name="Zhou Z."/>
            <person name="Liu Y."/>
            <person name="Xu W."/>
            <person name="Pan J."/>
            <person name="Luo Z.H."/>
            <person name="Li M."/>
        </authorList>
    </citation>
    <scope>NUCLEOTIDE SEQUENCE [LARGE SCALE GENOMIC DNA]</scope>
    <source>
        <strain evidence="2">SpSt-697</strain>
    </source>
</reference>